<feature type="transmembrane region" description="Helical" evidence="2">
    <location>
        <begin position="140"/>
        <end position="157"/>
    </location>
</feature>
<keyword evidence="2" id="KW-1133">Transmembrane helix</keyword>
<evidence type="ECO:0000313" key="4">
    <source>
        <dbReference type="Proteomes" id="UP000326912"/>
    </source>
</evidence>
<keyword evidence="4" id="KW-1185">Reference proteome</keyword>
<comment type="caution">
    <text evidence="3">The sequence shown here is derived from an EMBL/GenBank/DDBJ whole genome shotgun (WGS) entry which is preliminary data.</text>
</comment>
<feature type="transmembrane region" description="Helical" evidence="2">
    <location>
        <begin position="177"/>
        <end position="202"/>
    </location>
</feature>
<feature type="transmembrane region" description="Helical" evidence="2">
    <location>
        <begin position="256"/>
        <end position="280"/>
    </location>
</feature>
<evidence type="ECO:0000256" key="1">
    <source>
        <dbReference type="SAM" id="MobiDB-lite"/>
    </source>
</evidence>
<sequence length="379" mass="42685">MPKLDFFTKKFGEETVLKRAQKQAKNPALQRTIEILYFEPYATDEDIAQVLSDGTTVIDPTAVRLQLRPQAKQLIEQERAKNNVALTPAPTVVTEVTPEAPGNTTVLAETSIDSLQAQAVGIVMSAHSGVTINAKIKTKVIFLFKTFAPLAVLFLTIPESYWVFTHLYAGEFAQDKVLPILTGVFAVLVDFGYLYLTVLLEMNKEAMFKRRRAGLEVEGHEKHAVHVQSALWWLVAGMDVLAQFVFLYSATHNSTFFSATLVTALAGVRVFSLFLTMFVVSFAGTELMTDVDVVANEQIERAEKVSRVLSALGTARQKEQKAKIELENMIADQDFRRENERYMKEMYADARENAREDARRAREELRKKTVNADEPKRKL</sequence>
<feature type="region of interest" description="Disordered" evidence="1">
    <location>
        <begin position="350"/>
        <end position="379"/>
    </location>
</feature>
<dbReference type="EMBL" id="BKZW01000001">
    <property type="protein sequence ID" value="GER88891.1"/>
    <property type="molecule type" value="Genomic_DNA"/>
</dbReference>
<dbReference type="RefSeq" id="WP_151756732.1">
    <property type="nucleotide sequence ID" value="NZ_BKZW01000001.1"/>
</dbReference>
<evidence type="ECO:0000313" key="3">
    <source>
        <dbReference type="EMBL" id="GER88891.1"/>
    </source>
</evidence>
<organism evidence="3 4">
    <name type="scientific">Dictyobacter vulcani</name>
    <dbReference type="NCBI Taxonomy" id="2607529"/>
    <lineage>
        <taxon>Bacteria</taxon>
        <taxon>Bacillati</taxon>
        <taxon>Chloroflexota</taxon>
        <taxon>Ktedonobacteria</taxon>
        <taxon>Ktedonobacterales</taxon>
        <taxon>Dictyobacteraceae</taxon>
        <taxon>Dictyobacter</taxon>
    </lineage>
</organism>
<protein>
    <submittedName>
        <fullName evidence="3">Uncharacterized protein</fullName>
    </submittedName>
</protein>
<dbReference type="AlphaFoldDB" id="A0A5J4KR54"/>
<evidence type="ECO:0000256" key="2">
    <source>
        <dbReference type="SAM" id="Phobius"/>
    </source>
</evidence>
<keyword evidence="2" id="KW-0812">Transmembrane</keyword>
<reference evidence="3 4" key="1">
    <citation type="submission" date="2019-10" db="EMBL/GenBank/DDBJ databases">
        <title>Dictyobacter vulcani sp. nov., within the class Ktedonobacteria, isolated from soil of volcanic Mt. Zao.</title>
        <authorList>
            <person name="Zheng Y."/>
            <person name="Wang C.M."/>
            <person name="Sakai Y."/>
            <person name="Abe K."/>
            <person name="Yokota A."/>
            <person name="Yabe S."/>
        </authorList>
    </citation>
    <scope>NUCLEOTIDE SEQUENCE [LARGE SCALE GENOMIC DNA]</scope>
    <source>
        <strain evidence="3 4">W12</strain>
    </source>
</reference>
<proteinExistence type="predicted"/>
<dbReference type="Proteomes" id="UP000326912">
    <property type="component" value="Unassembled WGS sequence"/>
</dbReference>
<keyword evidence="2" id="KW-0472">Membrane</keyword>
<name>A0A5J4KR54_9CHLR</name>
<feature type="transmembrane region" description="Helical" evidence="2">
    <location>
        <begin position="230"/>
        <end position="250"/>
    </location>
</feature>
<gene>
    <name evidence="3" type="ORF">KDW_30530</name>
</gene>
<accession>A0A5J4KR54</accession>